<feature type="compositionally biased region" description="Polar residues" evidence="1">
    <location>
        <begin position="89"/>
        <end position="98"/>
    </location>
</feature>
<evidence type="ECO:0000313" key="4">
    <source>
        <dbReference type="Proteomes" id="UP000006062"/>
    </source>
</evidence>
<sequence length="686" mass="73902">MSEFIPSVLPGRNSALNPSARADVSETGNSGPPLSLKVGMSLEIQLAQRLSSTLIEARLRPLEGNAPWSATTRVQLTAPLPEPPARQADTMTETRSTSVDALRTKAEVVSVSPTLILRIGTRTEPAPAPKVASPAAGSREWLDVQLRQNLPQSRPLTTTLQGWVARLKSPDGCPARPPAETSPRTDAIQRTIEPSTTIVATQRMIETLVGGLTTTKDLVDPKRLSSAIAQSGIWLEALVAQTTAHPADSNNRSLDLKAQLLRLAEQIRLADRSTLPVARPAPLQSLASESAPPTALPPKPAEPVGNPARPPISPNLPSSPATPQERIAPERPLTPSARSLDLFVAREASNPARVGDRSLDLQAQLPRLADRSTLPAARPAQSQVRAPGTAPPPSPNLPSRSTTPQERIAPKRRYTAMTQSGIWLEALMAQTNAHPACARDRSLDLKAQLQRLAEQLRTVDQSPSPSSSGPMPQTRTVVVPAETSPNALPPVPTKPNSADHSERPPDPASPKARSVAPEPPPASPRLHDETPHSRTTAPEILAKEVDAMIKHVVTQQLRSLEAGTDQPQWILELPFKTPSGLTALEADIRRENRGDQSEDDVWSMRIRLNLPRLGPLSINLSLRSDRLNAGLQAENATGADILREHLETLRQQLLDRKIEVVSLHASHRPGGGTQPARRPPMVSERA</sequence>
<dbReference type="KEGG" id="tvi:Thivi_0387"/>
<evidence type="ECO:0000259" key="2">
    <source>
        <dbReference type="Pfam" id="PF02120"/>
    </source>
</evidence>
<evidence type="ECO:0000313" key="3">
    <source>
        <dbReference type="EMBL" id="AFL72456.1"/>
    </source>
</evidence>
<gene>
    <name evidence="3" type="ordered locus">Thivi_0387</name>
</gene>
<dbReference type="Gene3D" id="3.30.750.140">
    <property type="match status" value="1"/>
</dbReference>
<name>I3Y638_THIV6</name>
<keyword evidence="3" id="KW-0966">Cell projection</keyword>
<feature type="region of interest" description="Disordered" evidence="1">
    <location>
        <begin position="1"/>
        <end position="32"/>
    </location>
</feature>
<keyword evidence="3" id="KW-0969">Cilium</keyword>
<dbReference type="Proteomes" id="UP000006062">
    <property type="component" value="Chromosome"/>
</dbReference>
<dbReference type="EMBL" id="CP003154">
    <property type="protein sequence ID" value="AFL72456.1"/>
    <property type="molecule type" value="Genomic_DNA"/>
</dbReference>
<dbReference type="HOGENOM" id="CLU_401103_0_0_6"/>
<proteinExistence type="predicted"/>
<feature type="region of interest" description="Disordered" evidence="1">
    <location>
        <begin position="482"/>
        <end position="534"/>
    </location>
</feature>
<dbReference type="InterPro" id="IPR038610">
    <property type="entry name" value="FliK-like_C_sf"/>
</dbReference>
<dbReference type="CDD" id="cd17470">
    <property type="entry name" value="T3SS_Flik_C"/>
    <property type="match status" value="1"/>
</dbReference>
<feature type="domain" description="Flagellar hook-length control protein-like C-terminal" evidence="2">
    <location>
        <begin position="595"/>
        <end position="672"/>
    </location>
</feature>
<feature type="region of interest" description="Disordered" evidence="1">
    <location>
        <begin position="70"/>
        <end position="98"/>
    </location>
</feature>
<feature type="region of interest" description="Disordered" evidence="1">
    <location>
        <begin position="664"/>
        <end position="686"/>
    </location>
</feature>
<dbReference type="STRING" id="765911.Thivi_0387"/>
<dbReference type="eggNOG" id="ENOG5032YVE">
    <property type="taxonomic scope" value="Bacteria"/>
</dbReference>
<reference evidence="3 4" key="1">
    <citation type="submission" date="2012-06" db="EMBL/GenBank/DDBJ databases">
        <title>Complete sequence of Thiocystis violascens DSM 198.</title>
        <authorList>
            <consortium name="US DOE Joint Genome Institute"/>
            <person name="Lucas S."/>
            <person name="Han J."/>
            <person name="Lapidus A."/>
            <person name="Cheng J.-F."/>
            <person name="Goodwin L."/>
            <person name="Pitluck S."/>
            <person name="Peters L."/>
            <person name="Ovchinnikova G."/>
            <person name="Teshima H."/>
            <person name="Detter J.C."/>
            <person name="Han C."/>
            <person name="Tapia R."/>
            <person name="Land M."/>
            <person name="Hauser L."/>
            <person name="Kyrpides N."/>
            <person name="Ivanova N."/>
            <person name="Pagani I."/>
            <person name="Vogl K."/>
            <person name="Liu Z."/>
            <person name="Frigaard N.-U."/>
            <person name="Bryant D."/>
            <person name="Woyke T."/>
        </authorList>
    </citation>
    <scope>NUCLEOTIDE SEQUENCE [LARGE SCALE GENOMIC DNA]</scope>
    <source>
        <strain evidence="4">ATCC 17096 / DSM 198 / 6111</strain>
    </source>
</reference>
<feature type="region of interest" description="Disordered" evidence="1">
    <location>
        <begin position="285"/>
        <end position="335"/>
    </location>
</feature>
<protein>
    <submittedName>
        <fullName evidence="3">Flagellar hook-length control protein FliK</fullName>
    </submittedName>
</protein>
<dbReference type="InterPro" id="IPR021136">
    <property type="entry name" value="Flagellar_hook_control-like_C"/>
</dbReference>
<feature type="region of interest" description="Disordered" evidence="1">
    <location>
        <begin position="369"/>
        <end position="412"/>
    </location>
</feature>
<keyword evidence="3" id="KW-0282">Flagellum</keyword>
<evidence type="ECO:0000256" key="1">
    <source>
        <dbReference type="SAM" id="MobiDB-lite"/>
    </source>
</evidence>
<organism evidence="3 4">
    <name type="scientific">Thiocystis violascens (strain ATCC 17096 / DSM 198 / 6111)</name>
    <name type="common">Chromatium violascens</name>
    <dbReference type="NCBI Taxonomy" id="765911"/>
    <lineage>
        <taxon>Bacteria</taxon>
        <taxon>Pseudomonadati</taxon>
        <taxon>Pseudomonadota</taxon>
        <taxon>Gammaproteobacteria</taxon>
        <taxon>Chromatiales</taxon>
        <taxon>Chromatiaceae</taxon>
        <taxon>Thiocystis</taxon>
    </lineage>
</organism>
<keyword evidence="4" id="KW-1185">Reference proteome</keyword>
<accession>I3Y638</accession>
<dbReference type="AlphaFoldDB" id="I3Y638"/>
<dbReference type="Pfam" id="PF02120">
    <property type="entry name" value="Flg_hook"/>
    <property type="match status" value="1"/>
</dbReference>